<protein>
    <submittedName>
        <fullName evidence="2">Uncharacterized protein</fullName>
    </submittedName>
</protein>
<evidence type="ECO:0000313" key="3">
    <source>
        <dbReference type="Proteomes" id="UP001234178"/>
    </source>
</evidence>
<organism evidence="2 3">
    <name type="scientific">Daphnia magna</name>
    <dbReference type="NCBI Taxonomy" id="35525"/>
    <lineage>
        <taxon>Eukaryota</taxon>
        <taxon>Metazoa</taxon>
        <taxon>Ecdysozoa</taxon>
        <taxon>Arthropoda</taxon>
        <taxon>Crustacea</taxon>
        <taxon>Branchiopoda</taxon>
        <taxon>Diplostraca</taxon>
        <taxon>Cladocera</taxon>
        <taxon>Anomopoda</taxon>
        <taxon>Daphniidae</taxon>
        <taxon>Daphnia</taxon>
    </lineage>
</organism>
<dbReference type="Proteomes" id="UP001234178">
    <property type="component" value="Unassembled WGS sequence"/>
</dbReference>
<feature type="compositionally biased region" description="Basic and acidic residues" evidence="1">
    <location>
        <begin position="202"/>
        <end position="212"/>
    </location>
</feature>
<proteinExistence type="predicted"/>
<evidence type="ECO:0000256" key="1">
    <source>
        <dbReference type="SAM" id="MobiDB-lite"/>
    </source>
</evidence>
<gene>
    <name evidence="2" type="ORF">OUZ56_001495</name>
</gene>
<evidence type="ECO:0000313" key="2">
    <source>
        <dbReference type="EMBL" id="KAK4019479.1"/>
    </source>
</evidence>
<feature type="region of interest" description="Disordered" evidence="1">
    <location>
        <begin position="202"/>
        <end position="221"/>
    </location>
</feature>
<sequence>MDLAGIEWNLALSLCVGVFSRHMVTNETKIEHNEHPASVSQIYPKPALRNCQCSVKKGRWILNFVELRCWKRSCVSVHLHVPAPGTNTYHKERSRDIVKIMLISNPEFKTSACCVLILTIIVANGAAGAALERQFDDRSTNEMHQDWRQPLPTVKRSVALINKLVMVAQRANNYKPRHQQQYPLSVHQSSQSQGFNEITQHREADQLSKHSAESTNDDPFTQQKAFALPRIAFERRGQSQRVFWRCYFNAVSCFR</sequence>
<keyword evidence="3" id="KW-1185">Reference proteome</keyword>
<comment type="caution">
    <text evidence="2">The sequence shown here is derived from an EMBL/GenBank/DDBJ whole genome shotgun (WGS) entry which is preliminary data.</text>
</comment>
<reference evidence="2 3" key="1">
    <citation type="journal article" date="2023" name="Nucleic Acids Res.">
        <title>The hologenome of Daphnia magna reveals possible DNA methylation and microbiome-mediated evolution of the host genome.</title>
        <authorList>
            <person name="Chaturvedi A."/>
            <person name="Li X."/>
            <person name="Dhandapani V."/>
            <person name="Marshall H."/>
            <person name="Kissane S."/>
            <person name="Cuenca-Cambronero M."/>
            <person name="Asole G."/>
            <person name="Calvet F."/>
            <person name="Ruiz-Romero M."/>
            <person name="Marangio P."/>
            <person name="Guigo R."/>
            <person name="Rago D."/>
            <person name="Mirbahai L."/>
            <person name="Eastwood N."/>
            <person name="Colbourne J.K."/>
            <person name="Zhou J."/>
            <person name="Mallon E."/>
            <person name="Orsini L."/>
        </authorList>
    </citation>
    <scope>NUCLEOTIDE SEQUENCE [LARGE SCALE GENOMIC DNA]</scope>
    <source>
        <strain evidence="2">LRV0_1</strain>
    </source>
</reference>
<accession>A0ABR0A3D1</accession>
<name>A0ABR0A3D1_9CRUS</name>
<dbReference type="EMBL" id="JAOYFB010000036">
    <property type="protein sequence ID" value="KAK4019479.1"/>
    <property type="molecule type" value="Genomic_DNA"/>
</dbReference>